<keyword evidence="3" id="KW-1185">Reference proteome</keyword>
<evidence type="ECO:0000313" key="3">
    <source>
        <dbReference type="Proteomes" id="UP001472677"/>
    </source>
</evidence>
<reference evidence="2 3" key="1">
    <citation type="journal article" date="2024" name="G3 (Bethesda)">
        <title>Genome assembly of Hibiscus sabdariffa L. provides insights into metabolisms of medicinal natural products.</title>
        <authorList>
            <person name="Kim T."/>
        </authorList>
    </citation>
    <scope>NUCLEOTIDE SEQUENCE [LARGE SCALE GENOMIC DNA]</scope>
    <source>
        <strain evidence="2">TK-2024</strain>
        <tissue evidence="2">Old leaves</tissue>
    </source>
</reference>
<evidence type="ECO:0000256" key="1">
    <source>
        <dbReference type="SAM" id="MobiDB-lite"/>
    </source>
</evidence>
<proteinExistence type="predicted"/>
<feature type="compositionally biased region" description="Basic residues" evidence="1">
    <location>
        <begin position="52"/>
        <end position="62"/>
    </location>
</feature>
<comment type="caution">
    <text evidence="2">The sequence shown here is derived from an EMBL/GenBank/DDBJ whole genome shotgun (WGS) entry which is preliminary data.</text>
</comment>
<organism evidence="2 3">
    <name type="scientific">Hibiscus sabdariffa</name>
    <name type="common">roselle</name>
    <dbReference type="NCBI Taxonomy" id="183260"/>
    <lineage>
        <taxon>Eukaryota</taxon>
        <taxon>Viridiplantae</taxon>
        <taxon>Streptophyta</taxon>
        <taxon>Embryophyta</taxon>
        <taxon>Tracheophyta</taxon>
        <taxon>Spermatophyta</taxon>
        <taxon>Magnoliopsida</taxon>
        <taxon>eudicotyledons</taxon>
        <taxon>Gunneridae</taxon>
        <taxon>Pentapetalae</taxon>
        <taxon>rosids</taxon>
        <taxon>malvids</taxon>
        <taxon>Malvales</taxon>
        <taxon>Malvaceae</taxon>
        <taxon>Malvoideae</taxon>
        <taxon>Hibiscus</taxon>
    </lineage>
</organism>
<sequence length="127" mass="14104">MREINKQDGAYQCNRNISQKQINKTGRKVPFAAFEIKKCSGSEAPSGGSRKDTRRHQQRRYWKGQGGVRRLRKVAAFGGEAGGEACAGQTEASSIWLDLAVRLLVKIMAAGYSQNRWPIVSITHRLG</sequence>
<gene>
    <name evidence="2" type="ORF">V6N12_024476</name>
</gene>
<dbReference type="Proteomes" id="UP001472677">
    <property type="component" value="Unassembled WGS sequence"/>
</dbReference>
<accession>A0ABR2G165</accession>
<protein>
    <submittedName>
        <fullName evidence="2">Uncharacterized protein</fullName>
    </submittedName>
</protein>
<feature type="region of interest" description="Disordered" evidence="1">
    <location>
        <begin position="39"/>
        <end position="65"/>
    </location>
</feature>
<name>A0ABR2G165_9ROSI</name>
<evidence type="ECO:0000313" key="2">
    <source>
        <dbReference type="EMBL" id="KAK8590093.1"/>
    </source>
</evidence>
<dbReference type="EMBL" id="JBBPBM010000004">
    <property type="protein sequence ID" value="KAK8590093.1"/>
    <property type="molecule type" value="Genomic_DNA"/>
</dbReference>